<name>A0AAD7VPX4_9ASCO</name>
<accession>A0AAD7VPX4</accession>
<keyword evidence="2" id="KW-1185">Reference proteome</keyword>
<reference evidence="1" key="1">
    <citation type="submission" date="2023-03" db="EMBL/GenBank/DDBJ databases">
        <title>Near-Complete genome sequence of Lipomyces tetrasporous NRRL Y-64009, an oleaginous yeast capable of growing on lignocellulosic hydrolysates.</title>
        <authorList>
            <consortium name="Lawrence Berkeley National Laboratory"/>
            <person name="Jagtap S.S."/>
            <person name="Liu J.-J."/>
            <person name="Walukiewicz H.E."/>
            <person name="Pangilinan J."/>
            <person name="Lipzen A."/>
            <person name="Ahrendt S."/>
            <person name="Koriabine M."/>
            <person name="Cobaugh K."/>
            <person name="Salamov A."/>
            <person name="Yoshinaga Y."/>
            <person name="Ng V."/>
            <person name="Daum C."/>
            <person name="Grigoriev I.V."/>
            <person name="Slininger P.J."/>
            <person name="Dien B.S."/>
            <person name="Jin Y.-S."/>
            <person name="Rao C.V."/>
        </authorList>
    </citation>
    <scope>NUCLEOTIDE SEQUENCE</scope>
    <source>
        <strain evidence="1">NRRL Y-64009</strain>
    </source>
</reference>
<dbReference type="EMBL" id="JARPMG010000013">
    <property type="protein sequence ID" value="KAJ8096924.1"/>
    <property type="molecule type" value="Genomic_DNA"/>
</dbReference>
<organism evidence="1 2">
    <name type="scientific">Lipomyces tetrasporus</name>
    <dbReference type="NCBI Taxonomy" id="54092"/>
    <lineage>
        <taxon>Eukaryota</taxon>
        <taxon>Fungi</taxon>
        <taxon>Dikarya</taxon>
        <taxon>Ascomycota</taxon>
        <taxon>Saccharomycotina</taxon>
        <taxon>Lipomycetes</taxon>
        <taxon>Lipomycetales</taxon>
        <taxon>Lipomycetaceae</taxon>
        <taxon>Lipomyces</taxon>
    </lineage>
</organism>
<dbReference type="AlphaFoldDB" id="A0AAD7VPX4"/>
<dbReference type="GeneID" id="80884945"/>
<gene>
    <name evidence="1" type="ORF">POJ06DRAFT_279038</name>
</gene>
<comment type="caution">
    <text evidence="1">The sequence shown here is derived from an EMBL/GenBank/DDBJ whole genome shotgun (WGS) entry which is preliminary data.</text>
</comment>
<dbReference type="Proteomes" id="UP001217417">
    <property type="component" value="Unassembled WGS sequence"/>
</dbReference>
<protein>
    <submittedName>
        <fullName evidence="1">Uncharacterized protein</fullName>
    </submittedName>
</protein>
<sequence length="316" mass="35263">MAWVEDDSYQRALNFLKDNEPERRLDIRLSHQAFRALEAQACGLYDGEKFPRIDYSATDSMATIYTAPSVLHGSAAAALQTAISCSVLNGLLRHNKQELINCIMPLGASTYESVDEQGRASTKTSDGGLEYHKNGRKELVVMIQVGVSDNYSHLKSDIMVWLHEFHWRSAILLWLNERPRFSFPSQESDSAYSPTQSAMRNTPFGPYLFNGHNWFGTLNTAFIEVYQRDLATDSISPVQKYKILEDGNFILQGDSLQICITIGDLYPAGEEDIGDARSEPVKLSVDFLRGVLASAAQETAESRYNRLSGRSEAASS</sequence>
<dbReference type="RefSeq" id="XP_056040374.1">
    <property type="nucleotide sequence ID" value="XM_056189779.1"/>
</dbReference>
<evidence type="ECO:0000313" key="2">
    <source>
        <dbReference type="Proteomes" id="UP001217417"/>
    </source>
</evidence>
<proteinExistence type="predicted"/>
<evidence type="ECO:0000313" key="1">
    <source>
        <dbReference type="EMBL" id="KAJ8096924.1"/>
    </source>
</evidence>